<feature type="compositionally biased region" description="Polar residues" evidence="1">
    <location>
        <begin position="1389"/>
        <end position="1405"/>
    </location>
</feature>
<dbReference type="GeneID" id="37273110"/>
<dbReference type="CDD" id="cd00821">
    <property type="entry name" value="PH"/>
    <property type="match status" value="1"/>
</dbReference>
<evidence type="ECO:0000256" key="1">
    <source>
        <dbReference type="SAM" id="MobiDB-lite"/>
    </source>
</evidence>
<feature type="region of interest" description="Disordered" evidence="1">
    <location>
        <begin position="508"/>
        <end position="791"/>
    </location>
</feature>
<feature type="compositionally biased region" description="Acidic residues" evidence="1">
    <location>
        <begin position="22"/>
        <end position="32"/>
    </location>
</feature>
<feature type="compositionally biased region" description="Low complexity" evidence="1">
    <location>
        <begin position="95"/>
        <end position="111"/>
    </location>
</feature>
<feature type="region of interest" description="Disordered" evidence="1">
    <location>
        <begin position="1593"/>
        <end position="1637"/>
    </location>
</feature>
<dbReference type="SUPFAM" id="SSF50729">
    <property type="entry name" value="PH domain-like"/>
    <property type="match status" value="1"/>
</dbReference>
<feature type="region of interest" description="Disordered" evidence="1">
    <location>
        <begin position="1763"/>
        <end position="1807"/>
    </location>
</feature>
<dbReference type="PANTHER" id="PTHR38700">
    <property type="entry name" value="YALI0E22418P"/>
    <property type="match status" value="1"/>
</dbReference>
<dbReference type="RefSeq" id="XP_025595364.1">
    <property type="nucleotide sequence ID" value="XM_025745566.1"/>
</dbReference>
<feature type="compositionally biased region" description="Basic residues" evidence="1">
    <location>
        <begin position="112"/>
        <end position="123"/>
    </location>
</feature>
<feature type="compositionally biased region" description="Low complexity" evidence="1">
    <location>
        <begin position="249"/>
        <end position="267"/>
    </location>
</feature>
<feature type="compositionally biased region" description="Polar residues" evidence="1">
    <location>
        <begin position="696"/>
        <end position="705"/>
    </location>
</feature>
<feature type="region of interest" description="Disordered" evidence="1">
    <location>
        <begin position="1296"/>
        <end position="1554"/>
    </location>
</feature>
<feature type="compositionally biased region" description="Low complexity" evidence="1">
    <location>
        <begin position="1309"/>
        <end position="1318"/>
    </location>
</feature>
<feature type="region of interest" description="Disordered" evidence="1">
    <location>
        <begin position="454"/>
        <end position="476"/>
    </location>
</feature>
<feature type="region of interest" description="Disordered" evidence="1">
    <location>
        <begin position="2061"/>
        <end position="2113"/>
    </location>
</feature>
<feature type="compositionally biased region" description="Low complexity" evidence="1">
    <location>
        <begin position="182"/>
        <end position="204"/>
    </location>
</feature>
<feature type="domain" description="PH" evidence="2">
    <location>
        <begin position="1931"/>
        <end position="2039"/>
    </location>
</feature>
<gene>
    <name evidence="3" type="ORF">FA09DRAFT_363248</name>
</gene>
<feature type="compositionally biased region" description="Low complexity" evidence="1">
    <location>
        <begin position="876"/>
        <end position="888"/>
    </location>
</feature>
<protein>
    <recommendedName>
        <fullName evidence="2">PH domain-containing protein</fullName>
    </recommendedName>
</protein>
<dbReference type="EMBL" id="KZ819307">
    <property type="protein sequence ID" value="PWN95085.1"/>
    <property type="molecule type" value="Genomic_DNA"/>
</dbReference>
<dbReference type="OrthoDB" id="43122at2759"/>
<feature type="compositionally biased region" description="Low complexity" evidence="1">
    <location>
        <begin position="508"/>
        <end position="521"/>
    </location>
</feature>
<proteinExistence type="predicted"/>
<dbReference type="PROSITE" id="PS50003">
    <property type="entry name" value="PH_DOMAIN"/>
    <property type="match status" value="1"/>
</dbReference>
<feature type="compositionally biased region" description="Low complexity" evidence="1">
    <location>
        <begin position="706"/>
        <end position="716"/>
    </location>
</feature>
<feature type="compositionally biased region" description="Polar residues" evidence="1">
    <location>
        <begin position="1"/>
        <end position="13"/>
    </location>
</feature>
<reference evidence="3 4" key="1">
    <citation type="journal article" date="2018" name="Mol. Biol. Evol.">
        <title>Broad Genomic Sampling Reveals a Smut Pathogenic Ancestry of the Fungal Clade Ustilaginomycotina.</title>
        <authorList>
            <person name="Kijpornyongpan T."/>
            <person name="Mondo S.J."/>
            <person name="Barry K."/>
            <person name="Sandor L."/>
            <person name="Lee J."/>
            <person name="Lipzen A."/>
            <person name="Pangilinan J."/>
            <person name="LaButti K."/>
            <person name="Hainaut M."/>
            <person name="Henrissat B."/>
            <person name="Grigoriev I.V."/>
            <person name="Spatafora J.W."/>
            <person name="Aime M.C."/>
        </authorList>
    </citation>
    <scope>NUCLEOTIDE SEQUENCE [LARGE SCALE GENOMIC DNA]</scope>
    <source>
        <strain evidence="3 4">MCA 4186</strain>
    </source>
</reference>
<feature type="compositionally biased region" description="Polar residues" evidence="1">
    <location>
        <begin position="944"/>
        <end position="956"/>
    </location>
</feature>
<feature type="compositionally biased region" description="Polar residues" evidence="1">
    <location>
        <begin position="1593"/>
        <end position="1610"/>
    </location>
</feature>
<feature type="compositionally biased region" description="Basic residues" evidence="1">
    <location>
        <begin position="824"/>
        <end position="833"/>
    </location>
</feature>
<feature type="region of interest" description="Disordered" evidence="1">
    <location>
        <begin position="1111"/>
        <end position="1159"/>
    </location>
</feature>
<feature type="region of interest" description="Disordered" evidence="1">
    <location>
        <begin position="1701"/>
        <end position="1750"/>
    </location>
</feature>
<organism evidence="3 4">
    <name type="scientific">Tilletiopsis washingtonensis</name>
    <dbReference type="NCBI Taxonomy" id="58919"/>
    <lineage>
        <taxon>Eukaryota</taxon>
        <taxon>Fungi</taxon>
        <taxon>Dikarya</taxon>
        <taxon>Basidiomycota</taxon>
        <taxon>Ustilaginomycotina</taxon>
        <taxon>Exobasidiomycetes</taxon>
        <taxon>Entylomatales</taxon>
        <taxon>Entylomatales incertae sedis</taxon>
        <taxon>Tilletiopsis</taxon>
    </lineage>
</organism>
<feature type="compositionally biased region" description="Polar residues" evidence="1">
    <location>
        <begin position="1776"/>
        <end position="1786"/>
    </location>
</feature>
<feature type="compositionally biased region" description="Polar residues" evidence="1">
    <location>
        <begin position="1149"/>
        <end position="1159"/>
    </location>
</feature>
<dbReference type="Gene3D" id="3.10.20.90">
    <property type="entry name" value="Phosphatidylinositol 3-kinase Catalytic Subunit, Chain A, domain 1"/>
    <property type="match status" value="1"/>
</dbReference>
<feature type="compositionally biased region" description="Polar residues" evidence="1">
    <location>
        <begin position="608"/>
        <end position="620"/>
    </location>
</feature>
<feature type="compositionally biased region" description="Low complexity" evidence="1">
    <location>
        <begin position="126"/>
        <end position="147"/>
    </location>
</feature>
<feature type="compositionally biased region" description="Low complexity" evidence="1">
    <location>
        <begin position="656"/>
        <end position="666"/>
    </location>
</feature>
<evidence type="ECO:0000313" key="4">
    <source>
        <dbReference type="Proteomes" id="UP000245946"/>
    </source>
</evidence>
<dbReference type="PANTHER" id="PTHR38700:SF1">
    <property type="entry name" value="PH DOMAIN-CONTAINING PROTEIN"/>
    <property type="match status" value="1"/>
</dbReference>
<feature type="compositionally biased region" description="Polar residues" evidence="1">
    <location>
        <begin position="723"/>
        <end position="735"/>
    </location>
</feature>
<feature type="compositionally biased region" description="Acidic residues" evidence="1">
    <location>
        <begin position="1368"/>
        <end position="1382"/>
    </location>
</feature>
<feature type="compositionally biased region" description="Basic and acidic residues" evidence="1">
    <location>
        <begin position="1456"/>
        <end position="1469"/>
    </location>
</feature>
<feature type="compositionally biased region" description="Low complexity" evidence="1">
    <location>
        <begin position="285"/>
        <end position="308"/>
    </location>
</feature>
<feature type="compositionally biased region" description="Polar residues" evidence="1">
    <location>
        <begin position="546"/>
        <end position="578"/>
    </location>
</feature>
<dbReference type="InterPro" id="IPR011993">
    <property type="entry name" value="PH-like_dom_sf"/>
</dbReference>
<sequence length="2190" mass="227142">MVRSASAFSTGFVSSPGSSIGEPEEMVEEDFTDGSAGGMSFSSDGEYHLPTTPASAHGNASGFPGTLPQWRPRELQLVRSGSEEAARVPAAHRFPLSISPSPSYSASAPQHAARRSPAKRPPHMRATSTTSSGSGSSSAAAASSATGPRDLLLASAAVPAGAIRSLTSPSLSVTVPLKSATRSVSPVSGGSASSVPRSPLPVLSTGPAFPPGPDATLESMAAERLPNESLATPARRAGGSGRISPMLTPGSASGASLSVSPVVSAPSWEMPTRAYSPLGTASANSSPLRPLVPLPSSSSAATSPSSSPQDERVPLPPTRARAHSFVRSSASTSRRKPPAPLDLAGLSANPGAEPRSGVVINEPTPDAYAPGASPSFDDAAFHALEGEKLLLDPQTAVWPAGASTPQAQASPRMPGNLSVPEPEAEMPMTAATAFFDFDSADTYVADMSVDEGTRSSRSADADEPAPHSAGSVRLDLPRLSLASSHASSGGRTVEAPFEFDYTSEAAAGAEASSRSGSRSGSHTSDVLAPMPASPRAQPVASAFESPESSYSTDSPRQSQVTPSSSRISFRTSMFQVSVDSPRGESFGPRGTPDLGAAPFPDEGVQSGDRPSTASSASPRQSIEPVGLQPAHALRPGSLGQHARRPQAMHEEQTPGSSSSSPARSVVAPPPRPTGHASQSEPLPTGEWRPTPLSVPTRASISSGNTSPVGGVSAAPAAGPPSSRPNLSIRTMDTQNRPLPPLPRSKPSIVPDTPSFGFMPFSPAPPTADAAYMSPPAVGSSHTPQSGTFSVDSAYSDQYAPFEQVMSSRWSSGSESDDEPSGGKSSRKNSKAKKTASANSSKRPSASGSMGPPAAPLRKGSAFLQGLGLRKKSFSNAAAPSPSQRSASPHTPGIASPAMLDTAAEFPFPPASQFTPGSPSVATRLSRSPHVTDSAPRSRAGSVASRYSQSTGNSGPSMSHRPSLASLRMSSMDQSRRPSLTGDGAESVPASPSLPSGFAFPTRSRNVSAAGSLDAELAGLGIALPAGAPYADRNRPTHASRLSNSLRSARASLNNLRASKDLAAVEASANALAAALAKRNSQGGRQRSATISAADLAQSRASIAAATQGVLLPDVTTSPPRGEARRRSKSQFDEFDTTPRVAYASLPGSGRSSIASPTQARSNLSRYVHDDEALTRLGSHLVSTASWADFSPESVPSTPPVPARGSSTRAFSGRRSDAGLERQPSPLVESVSATAEKQPAPRRRRIIYCEGAQIRPHYPSLSDFGRAWCQEHPGSALEAARGPALMAAALAARGYAGAGEGGNSGASTPSDASTDYYGSSDGGGGADGDASDPGEPSGSGGAGDEDDPEDRKGNGAWPSRAARDALLASDEEEISSDDDEDIYGVDRAKGSSSALYATANASSMPPTSDAIDPSGSSSRSAESDDVPLGERVQNAEALQSRLRAAERREQIASTARALERGGRHSKSDRLRKPRGFAPEKAPDSSPLDINDLMGRLQKVQVQQAAGLPTRGPQQVAPSGGDVLSSANPARVPQGRARSNTTTGRDQRLASAPVPTAPVLPAAVQQQQILLHQQQQIAQQQAQIAQQAQLLQSMKQQTSESAPNSRTVSRQHTLAAASRAAAGVRPRPSFNEQVPQRLPPNAIPADARSAAAHKAPTAALMFPSSSSSGASSPAMAGTPQLGISSTMAGVVSQAQMTHRAAEHLRGGGSHSASPALGTVPLRMFSGSAEPSADGHAAPEEQPQVRLRSRSISRARPNVVVDARVAPPLPVPVPRQQPNSGTSSASHFSPASGGAPGTQTLAAATGEASPRSPLAGLPVVAAPTGPPIQLMQHRVYIATKQRYGTAQVPLDARARDLVMDITEKEYVPVDVSQGGGGGWVIFDCCPQWGIERPLREYEMITDVIDARPTPDDYFLLKRTELAPYLSFRAIPTSSPLLAGYVYVQDHKRKWSKRWLELRDHSLYHAKSDKGKDEVFVCNLSAFDIYLVDTAKIRTPKPHAFAVRSQDKITQFEKPENDYVHYFCLGDPAAHRDWVRAIMNAHTYVLKQERAALFVPPVRPMVPPPVPAEPEAGTNGASIATAGGLSRRGTQRRPGRAPDASSSSDMSAAVAAAATPSAPGGGLIGRDAFAGPFEKGSLLANAALNAAPEGLDLSLHERTRSRQAEAARRAELAERMRRARAAGQPLVDVAARPF</sequence>
<dbReference type="SUPFAM" id="SSF54236">
    <property type="entry name" value="Ubiquitin-like"/>
    <property type="match status" value="1"/>
</dbReference>
<dbReference type="SMART" id="SM00233">
    <property type="entry name" value="PH"/>
    <property type="match status" value="1"/>
</dbReference>
<dbReference type="Pfam" id="PF00169">
    <property type="entry name" value="PH"/>
    <property type="match status" value="1"/>
</dbReference>
<accession>A0A316Z4F6</accession>
<feature type="region of interest" description="Disordered" evidence="1">
    <location>
        <begin position="1"/>
        <end position="69"/>
    </location>
</feature>
<feature type="compositionally biased region" description="Low complexity" evidence="1">
    <location>
        <begin position="2093"/>
        <end position="2113"/>
    </location>
</feature>
<dbReference type="Proteomes" id="UP000245946">
    <property type="component" value="Unassembled WGS sequence"/>
</dbReference>
<dbReference type="InterPro" id="IPR001849">
    <property type="entry name" value="PH_domain"/>
</dbReference>
<dbReference type="InterPro" id="IPR029071">
    <property type="entry name" value="Ubiquitin-like_domsf"/>
</dbReference>
<feature type="region of interest" description="Disordered" evidence="1">
    <location>
        <begin position="93"/>
        <end position="147"/>
    </location>
</feature>
<name>A0A316Z4F6_9BASI</name>
<feature type="compositionally biased region" description="Polar residues" evidence="1">
    <location>
        <begin position="911"/>
        <end position="930"/>
    </location>
</feature>
<dbReference type="Gene3D" id="2.30.29.30">
    <property type="entry name" value="Pleckstrin-homology domain (PH domain)/Phosphotyrosine-binding domain (PTB)"/>
    <property type="match status" value="1"/>
</dbReference>
<evidence type="ECO:0000259" key="2">
    <source>
        <dbReference type="PROSITE" id="PS50003"/>
    </source>
</evidence>
<evidence type="ECO:0000313" key="3">
    <source>
        <dbReference type="EMBL" id="PWN95085.1"/>
    </source>
</evidence>
<keyword evidence="4" id="KW-1185">Reference proteome</keyword>
<dbReference type="STRING" id="58919.A0A316Z4F6"/>
<feature type="region of interest" description="Disordered" evidence="1">
    <location>
        <begin position="805"/>
        <end position="1002"/>
    </location>
</feature>
<feature type="compositionally biased region" description="Polar residues" evidence="1">
    <location>
        <begin position="779"/>
        <end position="791"/>
    </location>
</feature>
<feature type="region of interest" description="Disordered" evidence="1">
    <location>
        <begin position="182"/>
        <end position="373"/>
    </location>
</feature>
<feature type="region of interest" description="Disordered" evidence="1">
    <location>
        <begin position="1188"/>
        <end position="1239"/>
    </location>
</feature>